<evidence type="ECO:0000313" key="2">
    <source>
        <dbReference type="Proteomes" id="UP000634136"/>
    </source>
</evidence>
<dbReference type="EMBL" id="JAAIUW010000009">
    <property type="protein sequence ID" value="KAF7815104.1"/>
    <property type="molecule type" value="Genomic_DNA"/>
</dbReference>
<gene>
    <name evidence="1" type="ORF">G2W53_029073</name>
</gene>
<dbReference type="Proteomes" id="UP000634136">
    <property type="component" value="Unassembled WGS sequence"/>
</dbReference>
<comment type="caution">
    <text evidence="1">The sequence shown here is derived from an EMBL/GenBank/DDBJ whole genome shotgun (WGS) entry which is preliminary data.</text>
</comment>
<proteinExistence type="predicted"/>
<reference evidence="1" key="1">
    <citation type="submission" date="2020-09" db="EMBL/GenBank/DDBJ databases">
        <title>Genome-Enabled Discovery of Anthraquinone Biosynthesis in Senna tora.</title>
        <authorList>
            <person name="Kang S.-H."/>
            <person name="Pandey R.P."/>
            <person name="Lee C.-M."/>
            <person name="Sim J.-S."/>
            <person name="Jeong J.-T."/>
            <person name="Choi B.-S."/>
            <person name="Jung M."/>
            <person name="Ginzburg D."/>
            <person name="Zhao K."/>
            <person name="Won S.Y."/>
            <person name="Oh T.-J."/>
            <person name="Yu Y."/>
            <person name="Kim N.-H."/>
            <person name="Lee O.R."/>
            <person name="Lee T.-H."/>
            <person name="Bashyal P."/>
            <person name="Kim T.-S."/>
            <person name="Lee W.-H."/>
            <person name="Kawkins C."/>
            <person name="Kim C.-K."/>
            <person name="Kim J.S."/>
            <person name="Ahn B.O."/>
            <person name="Rhee S.Y."/>
            <person name="Sohng J.K."/>
        </authorList>
    </citation>
    <scope>NUCLEOTIDE SEQUENCE</scope>
    <source>
        <tissue evidence="1">Leaf</tissue>
    </source>
</reference>
<evidence type="ECO:0000313" key="1">
    <source>
        <dbReference type="EMBL" id="KAF7815104.1"/>
    </source>
</evidence>
<name>A0A834WFD9_9FABA</name>
<dbReference type="AlphaFoldDB" id="A0A834WFD9"/>
<organism evidence="1 2">
    <name type="scientific">Senna tora</name>
    <dbReference type="NCBI Taxonomy" id="362788"/>
    <lineage>
        <taxon>Eukaryota</taxon>
        <taxon>Viridiplantae</taxon>
        <taxon>Streptophyta</taxon>
        <taxon>Embryophyta</taxon>
        <taxon>Tracheophyta</taxon>
        <taxon>Spermatophyta</taxon>
        <taxon>Magnoliopsida</taxon>
        <taxon>eudicotyledons</taxon>
        <taxon>Gunneridae</taxon>
        <taxon>Pentapetalae</taxon>
        <taxon>rosids</taxon>
        <taxon>fabids</taxon>
        <taxon>Fabales</taxon>
        <taxon>Fabaceae</taxon>
        <taxon>Caesalpinioideae</taxon>
        <taxon>Cassia clade</taxon>
        <taxon>Senna</taxon>
    </lineage>
</organism>
<keyword evidence="2" id="KW-1185">Reference proteome</keyword>
<accession>A0A834WFD9</accession>
<protein>
    <submittedName>
        <fullName evidence="1">Uncharacterized protein</fullName>
    </submittedName>
</protein>
<sequence length="137" mass="15491">MIFIFFVPYVVVRGRCRYAEEPLHFRDCTSVFVVICRRLTSEKFLRHNGLQRRLRNTFKIDGSTEARHYWKVVAMEHHSVGLLANLGVLVDTSGHAGEQVNSCPATSQGSSQFAVSKVELGKLKNSNPIRRCQRGIG</sequence>